<evidence type="ECO:0000313" key="3">
    <source>
        <dbReference type="EMBL" id="GAA4329949.1"/>
    </source>
</evidence>
<feature type="signal peptide" evidence="1">
    <location>
        <begin position="1"/>
        <end position="32"/>
    </location>
</feature>
<protein>
    <submittedName>
        <fullName evidence="3">Glycine zipper 2TM domain-containing protein</fullName>
    </submittedName>
</protein>
<feature type="domain" description="Glycine zipper 2TM" evidence="2">
    <location>
        <begin position="76"/>
        <end position="115"/>
    </location>
</feature>
<accession>A0ABP8GU57</accession>
<dbReference type="RefSeq" id="WP_345248342.1">
    <property type="nucleotide sequence ID" value="NZ_BAABFO010000006.1"/>
</dbReference>
<name>A0ABP8GU57_9BURK</name>
<feature type="chain" id="PRO_5047358254" evidence="1">
    <location>
        <begin position="33"/>
        <end position="167"/>
    </location>
</feature>
<dbReference type="EMBL" id="BAABFO010000006">
    <property type="protein sequence ID" value="GAA4329949.1"/>
    <property type="molecule type" value="Genomic_DNA"/>
</dbReference>
<gene>
    <name evidence="3" type="ORF">GCM10023144_17280</name>
</gene>
<evidence type="ECO:0000313" key="4">
    <source>
        <dbReference type="Proteomes" id="UP001501671"/>
    </source>
</evidence>
<comment type="caution">
    <text evidence="3">The sequence shown here is derived from an EMBL/GenBank/DDBJ whole genome shotgun (WGS) entry which is preliminary data.</text>
</comment>
<reference evidence="4" key="1">
    <citation type="journal article" date="2019" name="Int. J. Syst. Evol. Microbiol.">
        <title>The Global Catalogue of Microorganisms (GCM) 10K type strain sequencing project: providing services to taxonomists for standard genome sequencing and annotation.</title>
        <authorList>
            <consortium name="The Broad Institute Genomics Platform"/>
            <consortium name="The Broad Institute Genome Sequencing Center for Infectious Disease"/>
            <person name="Wu L."/>
            <person name="Ma J."/>
        </authorList>
    </citation>
    <scope>NUCLEOTIDE SEQUENCE [LARGE SCALE GENOMIC DNA]</scope>
    <source>
        <strain evidence="4">JCM 17666</strain>
    </source>
</reference>
<evidence type="ECO:0000259" key="2">
    <source>
        <dbReference type="Pfam" id="PF05433"/>
    </source>
</evidence>
<keyword evidence="1" id="KW-0732">Signal</keyword>
<proteinExistence type="predicted"/>
<dbReference type="Pfam" id="PF05433">
    <property type="entry name" value="Rick_17kDa_Anti"/>
    <property type="match status" value="1"/>
</dbReference>
<dbReference type="Proteomes" id="UP001501671">
    <property type="component" value="Unassembled WGS sequence"/>
</dbReference>
<keyword evidence="4" id="KW-1185">Reference proteome</keyword>
<sequence length="167" mass="16448">MNASSGSILGAARCGSRSIVAAALVASMAVLAGCAGGSNSASVYGAGQAQREQVVRYGVVESVRPVTIDRGQTGVGTAGGAIVGGVAGNSIGGGRGQIITSVLGAIAGGIAGQAAERGLSKSNGLEITVKFDNGEVRSIVQEADETFYAGDRVRVLSGTGVTRVTHR</sequence>
<evidence type="ECO:0000256" key="1">
    <source>
        <dbReference type="SAM" id="SignalP"/>
    </source>
</evidence>
<dbReference type="InterPro" id="IPR008816">
    <property type="entry name" value="Gly_zipper_2TM_dom"/>
</dbReference>
<organism evidence="3 4">
    <name type="scientific">Pigmentiphaga soli</name>
    <dbReference type="NCBI Taxonomy" id="1007095"/>
    <lineage>
        <taxon>Bacteria</taxon>
        <taxon>Pseudomonadati</taxon>
        <taxon>Pseudomonadota</taxon>
        <taxon>Betaproteobacteria</taxon>
        <taxon>Burkholderiales</taxon>
        <taxon>Alcaligenaceae</taxon>
        <taxon>Pigmentiphaga</taxon>
    </lineage>
</organism>